<protein>
    <submittedName>
        <fullName evidence="2">Uncharacterized protein</fullName>
    </submittedName>
</protein>
<dbReference type="OrthoDB" id="10510491at2759"/>
<keyword evidence="3" id="KW-1185">Reference proteome</keyword>
<dbReference type="Proteomes" id="UP000001307">
    <property type="component" value="Unassembled WGS sequence"/>
</dbReference>
<dbReference type="EMBL" id="FN653035">
    <property type="protein sequence ID" value="CBY09166.1"/>
    <property type="molecule type" value="Genomic_DNA"/>
</dbReference>
<evidence type="ECO:0000313" key="3">
    <source>
        <dbReference type="Proteomes" id="UP000001307"/>
    </source>
</evidence>
<feature type="compositionally biased region" description="Acidic residues" evidence="1">
    <location>
        <begin position="29"/>
        <end position="40"/>
    </location>
</feature>
<dbReference type="InParanoid" id="E4XC41"/>
<feature type="compositionally biased region" description="Basic and acidic residues" evidence="1">
    <location>
        <begin position="49"/>
        <end position="58"/>
    </location>
</feature>
<dbReference type="Gene3D" id="3.40.50.300">
    <property type="entry name" value="P-loop containing nucleotide triphosphate hydrolases"/>
    <property type="match status" value="1"/>
</dbReference>
<proteinExistence type="predicted"/>
<evidence type="ECO:0000256" key="1">
    <source>
        <dbReference type="SAM" id="MobiDB-lite"/>
    </source>
</evidence>
<accession>E4XC41</accession>
<dbReference type="InterPro" id="IPR027417">
    <property type="entry name" value="P-loop_NTPase"/>
</dbReference>
<reference evidence="2" key="1">
    <citation type="journal article" date="2010" name="Science">
        <title>Plasticity of animal genome architecture unmasked by rapid evolution of a pelagic tunicate.</title>
        <authorList>
            <person name="Denoeud F."/>
            <person name="Henriet S."/>
            <person name="Mungpakdee S."/>
            <person name="Aury J.M."/>
            <person name="Da Silva C."/>
            <person name="Brinkmann H."/>
            <person name="Mikhaleva J."/>
            <person name="Olsen L.C."/>
            <person name="Jubin C."/>
            <person name="Canestro C."/>
            <person name="Bouquet J.M."/>
            <person name="Danks G."/>
            <person name="Poulain J."/>
            <person name="Campsteijn C."/>
            <person name="Adamski M."/>
            <person name="Cross I."/>
            <person name="Yadetie F."/>
            <person name="Muffato M."/>
            <person name="Louis A."/>
            <person name="Butcher S."/>
            <person name="Tsagkogeorga G."/>
            <person name="Konrad A."/>
            <person name="Singh S."/>
            <person name="Jensen M.F."/>
            <person name="Cong E.H."/>
            <person name="Eikeseth-Otteraa H."/>
            <person name="Noel B."/>
            <person name="Anthouard V."/>
            <person name="Porcel B.M."/>
            <person name="Kachouri-Lafond R."/>
            <person name="Nishino A."/>
            <person name="Ugolini M."/>
            <person name="Chourrout P."/>
            <person name="Nishida H."/>
            <person name="Aasland R."/>
            <person name="Huzurbazar S."/>
            <person name="Westhof E."/>
            <person name="Delsuc F."/>
            <person name="Lehrach H."/>
            <person name="Reinhardt R."/>
            <person name="Weissenbach J."/>
            <person name="Roy S.W."/>
            <person name="Artiguenave F."/>
            <person name="Postlethwait J.H."/>
            <person name="Manak J.R."/>
            <person name="Thompson E.M."/>
            <person name="Jaillon O."/>
            <person name="Du Pasquier L."/>
            <person name="Boudinot P."/>
            <person name="Liberles D.A."/>
            <person name="Volff J.N."/>
            <person name="Philippe H."/>
            <person name="Lenhard B."/>
            <person name="Roest Crollius H."/>
            <person name="Wincker P."/>
            <person name="Chourrout D."/>
        </authorList>
    </citation>
    <scope>NUCLEOTIDE SEQUENCE [LARGE SCALE GENOMIC DNA]</scope>
</reference>
<gene>
    <name evidence="2" type="ORF">GSOID_T00007693001</name>
</gene>
<feature type="region of interest" description="Disordered" evidence="1">
    <location>
        <begin position="1"/>
        <end position="58"/>
    </location>
</feature>
<organism evidence="2">
    <name type="scientific">Oikopleura dioica</name>
    <name type="common">Tunicate</name>
    <dbReference type="NCBI Taxonomy" id="34765"/>
    <lineage>
        <taxon>Eukaryota</taxon>
        <taxon>Metazoa</taxon>
        <taxon>Chordata</taxon>
        <taxon>Tunicata</taxon>
        <taxon>Appendicularia</taxon>
        <taxon>Copelata</taxon>
        <taxon>Oikopleuridae</taxon>
        <taxon>Oikopleura</taxon>
    </lineage>
</organism>
<dbReference type="SUPFAM" id="SSF52540">
    <property type="entry name" value="P-loop containing nucleoside triphosphate hydrolases"/>
    <property type="match status" value="1"/>
</dbReference>
<dbReference type="AlphaFoldDB" id="E4XC41"/>
<sequence>MDSSDDFSIESYSDDDFSEPPRCYQSDESSIDSNEDDFFAEDSPIVPGREFESKKEEEKDVPGCPVIFDKVIDSKWQNDKRRKGINRIGDIPVVAKNAKELESVDEFEPEVQQIKQREQMYGGAKEVLMKLFTPEKGKIYQFCHLSSCEASLTAMKICLDTIMRSCVEGVDSHVLFVDPKEKLSAETTEEFAEDLIWMQDLSMPGDTDVFLENFLHYECRNEKDEFRDEDVFDNDDKVNDEDEPTSKLDNFLTMLLSLEKECPFRLVVFDDITYFVRGKRLSWKNKHTFFAIFQRVIGKLRKLKKTVIYIRPLAYKFGAGPIHYRPHYSGLWKGVYDENYFFGRRNHKLIKIQQ</sequence>
<name>E4XC41_OIKDI</name>
<evidence type="ECO:0000313" key="2">
    <source>
        <dbReference type="EMBL" id="CBY09166.1"/>
    </source>
</evidence>
<feature type="compositionally biased region" description="Acidic residues" evidence="1">
    <location>
        <begin position="1"/>
        <end position="18"/>
    </location>
</feature>